<reference evidence="2" key="1">
    <citation type="journal article" date="2020" name="New Phytol.">
        <title>Comparative genomics reveals dynamic genome evolution in host specialist ectomycorrhizal fungi.</title>
        <authorList>
            <person name="Lofgren L.A."/>
            <person name="Nguyen N.H."/>
            <person name="Vilgalys R."/>
            <person name="Ruytinx J."/>
            <person name="Liao H.L."/>
            <person name="Branco S."/>
            <person name="Kuo A."/>
            <person name="LaButti K."/>
            <person name="Lipzen A."/>
            <person name="Andreopoulos W."/>
            <person name="Pangilinan J."/>
            <person name="Riley R."/>
            <person name="Hundley H."/>
            <person name="Na H."/>
            <person name="Barry K."/>
            <person name="Grigoriev I.V."/>
            <person name="Stajich J.E."/>
            <person name="Kennedy P.G."/>
        </authorList>
    </citation>
    <scope>NUCLEOTIDE SEQUENCE</scope>
    <source>
        <strain evidence="2">FC203</strain>
    </source>
</reference>
<protein>
    <submittedName>
        <fullName evidence="2">Uncharacterized protein</fullName>
    </submittedName>
</protein>
<gene>
    <name evidence="2" type="ORF">F5891DRAFT_1219190</name>
</gene>
<name>A0AAD4DP93_9AGAM</name>
<feature type="compositionally biased region" description="Low complexity" evidence="1">
    <location>
        <begin position="1"/>
        <end position="22"/>
    </location>
</feature>
<evidence type="ECO:0000313" key="3">
    <source>
        <dbReference type="Proteomes" id="UP001195769"/>
    </source>
</evidence>
<evidence type="ECO:0000256" key="1">
    <source>
        <dbReference type="SAM" id="MobiDB-lite"/>
    </source>
</evidence>
<dbReference type="GeneID" id="64663676"/>
<evidence type="ECO:0000313" key="2">
    <source>
        <dbReference type="EMBL" id="KAG1887896.1"/>
    </source>
</evidence>
<organism evidence="2 3">
    <name type="scientific">Suillus fuscotomentosus</name>
    <dbReference type="NCBI Taxonomy" id="1912939"/>
    <lineage>
        <taxon>Eukaryota</taxon>
        <taxon>Fungi</taxon>
        <taxon>Dikarya</taxon>
        <taxon>Basidiomycota</taxon>
        <taxon>Agaricomycotina</taxon>
        <taxon>Agaricomycetes</taxon>
        <taxon>Agaricomycetidae</taxon>
        <taxon>Boletales</taxon>
        <taxon>Suillineae</taxon>
        <taxon>Suillaceae</taxon>
        <taxon>Suillus</taxon>
    </lineage>
</organism>
<accession>A0AAD4DP93</accession>
<comment type="caution">
    <text evidence="2">The sequence shown here is derived from an EMBL/GenBank/DDBJ whole genome shotgun (WGS) entry which is preliminary data.</text>
</comment>
<dbReference type="EMBL" id="JABBWK010000193">
    <property type="protein sequence ID" value="KAG1887896.1"/>
    <property type="molecule type" value="Genomic_DNA"/>
</dbReference>
<feature type="region of interest" description="Disordered" evidence="1">
    <location>
        <begin position="1"/>
        <end position="28"/>
    </location>
</feature>
<proteinExistence type="predicted"/>
<dbReference type="AlphaFoldDB" id="A0AAD4DP93"/>
<dbReference type="RefSeq" id="XP_041216972.1">
    <property type="nucleotide sequence ID" value="XM_041369378.1"/>
</dbReference>
<feature type="compositionally biased region" description="Basic and acidic residues" evidence="1">
    <location>
        <begin position="87"/>
        <end position="98"/>
    </location>
</feature>
<dbReference type="Proteomes" id="UP001195769">
    <property type="component" value="Unassembled WGS sequence"/>
</dbReference>
<sequence length="311" mass="34612">MNTSSPPCSPPRSSSPSNSSGASSGGTLVESSTYDLAKYKGLSSSGIHVLSKQINSDKSPESMISVLSPTGSHRSLPFMDEVPSPPDGKESLFFRHSDTPPPGASPRAQYLRERMSRKHQPYPLHPAPLELRFAARVTGRVRQPEFTPEETEQNEQLAERGLSQLSLATLYKAYKAKLASRETARQRLLTTTWEIEEAERYTAFLEALHVESKRFLGLEDAKLEKMREWFSSRNLTEVADDTNYLQAVYDDECEILRSLSTQARQVSKILGKRSDDIFSASTSESTSKSPLNVLSVVEDEDDLDDFSDLEA</sequence>
<keyword evidence="3" id="KW-1185">Reference proteome</keyword>
<feature type="region of interest" description="Disordered" evidence="1">
    <location>
        <begin position="52"/>
        <end position="107"/>
    </location>
</feature>